<evidence type="ECO:0000313" key="15">
    <source>
        <dbReference type="EMBL" id="SHO53815.1"/>
    </source>
</evidence>
<dbReference type="CDD" id="cd12912">
    <property type="entry name" value="PDC2_MCP_like"/>
    <property type="match status" value="1"/>
</dbReference>
<evidence type="ECO:0000259" key="12">
    <source>
        <dbReference type="PROSITE" id="PS50111"/>
    </source>
</evidence>
<evidence type="ECO:0000256" key="1">
    <source>
        <dbReference type="ARBA" id="ARBA00004429"/>
    </source>
</evidence>
<evidence type="ECO:0000256" key="2">
    <source>
        <dbReference type="ARBA" id="ARBA00022475"/>
    </source>
</evidence>
<feature type="transmembrane region" description="Helical" evidence="11">
    <location>
        <begin position="126"/>
        <end position="144"/>
    </location>
</feature>
<dbReference type="GO" id="GO:0005886">
    <property type="term" value="C:plasma membrane"/>
    <property type="evidence" value="ECO:0007669"/>
    <property type="project" value="UniProtKB-SubCell"/>
</dbReference>
<evidence type="ECO:0000259" key="14">
    <source>
        <dbReference type="PROSITE" id="PS50885"/>
    </source>
</evidence>
<evidence type="ECO:0000256" key="4">
    <source>
        <dbReference type="ARBA" id="ARBA00022519"/>
    </source>
</evidence>
<evidence type="ECO:0000256" key="11">
    <source>
        <dbReference type="SAM" id="Phobius"/>
    </source>
</evidence>
<dbReference type="InterPro" id="IPR033479">
    <property type="entry name" value="dCache_1"/>
</dbReference>
<dbReference type="STRING" id="1121416.SAMN02745220_05327"/>
<comment type="subcellular location">
    <subcellularLocation>
        <location evidence="1">Cell inner membrane</location>
        <topology evidence="1">Multi-pass membrane protein</topology>
    </subcellularLocation>
</comment>
<evidence type="ECO:0000313" key="16">
    <source>
        <dbReference type="Proteomes" id="UP000184603"/>
    </source>
</evidence>
<protein>
    <submittedName>
        <fullName evidence="15">Methyl-accepting chemotaxis sensory transducer with Cache sensor</fullName>
    </submittedName>
</protein>
<dbReference type="SMART" id="SM00304">
    <property type="entry name" value="HAMP"/>
    <property type="match status" value="1"/>
</dbReference>
<sequence>MVAPIVSEDKQFLGVIGLVLKADYFTDLIAHRKIGETGYAYMLNRDGVVIAHPKDEYLLSLNTTSIKEMADFTSIMVGGETGVTEYVFKGVRKIAGAAPVDINQWSVAVTQDADEFLRATVSIRNIILAVIAIAMAIAATVITLSSRKIVQPINAAVAGLKDIAQGEGDLTMRLSVSTKDEVGELAKWFNLFIEKLQHIIKDVSAGVHTLSSSSTELAQISEQMNLGAQQASSKSNTVAVAAEEMSTNMQNVAAAMEQSTTNTNMVATASEEMSSTIGEIAQNAEKARFISDNAAKKASEASDNINALGDSAKSIGKVIETITEISEQVNLLALNATIEAARAGEAGKGFAVVANEIKDLAKQTAAATFDIKDKVGNIQDTTAKTVHQITEINTVISDVHEVVGSIATAVEEQTAATAEITGNVTQMAHGINEVNENVNQSSVVATDIAKEITDVSAISGEMFSNSSQVRVSAGELSNLAEQLSRMVGQFKVD</sequence>
<dbReference type="InterPro" id="IPR004089">
    <property type="entry name" value="MCPsignal_dom"/>
</dbReference>
<keyword evidence="2" id="KW-1003">Cell membrane</keyword>
<dbReference type="Gene3D" id="1.10.287.950">
    <property type="entry name" value="Methyl-accepting chemotaxis protein"/>
    <property type="match status" value="1"/>
</dbReference>
<evidence type="ECO:0000256" key="9">
    <source>
        <dbReference type="ARBA" id="ARBA00029447"/>
    </source>
</evidence>
<evidence type="ECO:0000256" key="8">
    <source>
        <dbReference type="ARBA" id="ARBA00023224"/>
    </source>
</evidence>
<dbReference type="PROSITE" id="PS50192">
    <property type="entry name" value="T_SNARE"/>
    <property type="match status" value="1"/>
</dbReference>
<feature type="domain" description="T-SNARE coiled-coil homology" evidence="13">
    <location>
        <begin position="379"/>
        <end position="441"/>
    </location>
</feature>
<reference evidence="15 16" key="1">
    <citation type="submission" date="2016-12" db="EMBL/GenBank/DDBJ databases">
        <authorList>
            <person name="Song W.-J."/>
            <person name="Kurnit D.M."/>
        </authorList>
    </citation>
    <scope>NUCLEOTIDE SEQUENCE [LARGE SCALE GENOMIC DNA]</scope>
    <source>
        <strain evidence="15 16">DSM 18488</strain>
    </source>
</reference>
<dbReference type="PANTHER" id="PTHR32089:SF112">
    <property type="entry name" value="LYSOZYME-LIKE PROTEIN-RELATED"/>
    <property type="match status" value="1"/>
</dbReference>
<dbReference type="Gene3D" id="1.10.8.500">
    <property type="entry name" value="HAMP domain in histidine kinase"/>
    <property type="match status" value="1"/>
</dbReference>
<evidence type="ECO:0000256" key="7">
    <source>
        <dbReference type="ARBA" id="ARBA00023136"/>
    </source>
</evidence>
<dbReference type="InterPro" id="IPR004090">
    <property type="entry name" value="Chemotax_Me-accpt_rcpt"/>
</dbReference>
<dbReference type="AlphaFoldDB" id="A0A1M7YMI9"/>
<dbReference type="Pfam" id="PF02743">
    <property type="entry name" value="dCache_1"/>
    <property type="match status" value="1"/>
</dbReference>
<dbReference type="CDD" id="cd06225">
    <property type="entry name" value="HAMP"/>
    <property type="match status" value="1"/>
</dbReference>
<dbReference type="PROSITE" id="PS50111">
    <property type="entry name" value="CHEMOTAXIS_TRANSDUC_2"/>
    <property type="match status" value="1"/>
</dbReference>
<keyword evidence="6 11" id="KW-1133">Transmembrane helix</keyword>
<evidence type="ECO:0000259" key="13">
    <source>
        <dbReference type="PROSITE" id="PS50192"/>
    </source>
</evidence>
<proteinExistence type="inferred from homology"/>
<dbReference type="PROSITE" id="PS50885">
    <property type="entry name" value="HAMP"/>
    <property type="match status" value="1"/>
</dbReference>
<evidence type="ECO:0000256" key="10">
    <source>
        <dbReference type="PROSITE-ProRule" id="PRU00284"/>
    </source>
</evidence>
<dbReference type="Gene3D" id="3.30.450.20">
    <property type="entry name" value="PAS domain"/>
    <property type="match status" value="1"/>
</dbReference>
<dbReference type="GO" id="GO:0004888">
    <property type="term" value="F:transmembrane signaling receptor activity"/>
    <property type="evidence" value="ECO:0007669"/>
    <property type="project" value="InterPro"/>
</dbReference>
<dbReference type="InterPro" id="IPR003660">
    <property type="entry name" value="HAMP_dom"/>
</dbReference>
<dbReference type="PRINTS" id="PR00260">
    <property type="entry name" value="CHEMTRNSDUCR"/>
</dbReference>
<evidence type="ECO:0000256" key="5">
    <source>
        <dbReference type="ARBA" id="ARBA00022692"/>
    </source>
</evidence>
<dbReference type="InterPro" id="IPR000727">
    <property type="entry name" value="T_SNARE_dom"/>
</dbReference>
<keyword evidence="16" id="KW-1185">Reference proteome</keyword>
<dbReference type="Proteomes" id="UP000184603">
    <property type="component" value="Unassembled WGS sequence"/>
</dbReference>
<keyword evidence="4" id="KW-0997">Cell inner membrane</keyword>
<dbReference type="PANTHER" id="PTHR32089">
    <property type="entry name" value="METHYL-ACCEPTING CHEMOTAXIS PROTEIN MCPB"/>
    <property type="match status" value="1"/>
</dbReference>
<comment type="similarity">
    <text evidence="9">Belongs to the methyl-accepting chemotaxis (MCP) protein family.</text>
</comment>
<keyword evidence="7 11" id="KW-0472">Membrane</keyword>
<evidence type="ECO:0000256" key="6">
    <source>
        <dbReference type="ARBA" id="ARBA00022989"/>
    </source>
</evidence>
<feature type="domain" description="Methyl-accepting transducer" evidence="12">
    <location>
        <begin position="220"/>
        <end position="456"/>
    </location>
</feature>
<feature type="domain" description="HAMP" evidence="14">
    <location>
        <begin position="147"/>
        <end position="201"/>
    </location>
</feature>
<dbReference type="SUPFAM" id="SSF58104">
    <property type="entry name" value="Methyl-accepting chemotaxis protein (MCP) signaling domain"/>
    <property type="match status" value="1"/>
</dbReference>
<dbReference type="EMBL" id="FRFE01000080">
    <property type="protein sequence ID" value="SHO53815.1"/>
    <property type="molecule type" value="Genomic_DNA"/>
</dbReference>
<keyword evidence="3" id="KW-0145">Chemotaxis</keyword>
<organism evidence="15 16">
    <name type="scientific">Desulfopila aestuarii DSM 18488</name>
    <dbReference type="NCBI Taxonomy" id="1121416"/>
    <lineage>
        <taxon>Bacteria</taxon>
        <taxon>Pseudomonadati</taxon>
        <taxon>Thermodesulfobacteriota</taxon>
        <taxon>Desulfobulbia</taxon>
        <taxon>Desulfobulbales</taxon>
        <taxon>Desulfocapsaceae</taxon>
        <taxon>Desulfopila</taxon>
    </lineage>
</organism>
<evidence type="ECO:0000256" key="3">
    <source>
        <dbReference type="ARBA" id="ARBA00022500"/>
    </source>
</evidence>
<keyword evidence="8 10" id="KW-0807">Transducer</keyword>
<name>A0A1M7YMI9_9BACT</name>
<dbReference type="Pfam" id="PF00672">
    <property type="entry name" value="HAMP"/>
    <property type="match status" value="1"/>
</dbReference>
<keyword evidence="5 11" id="KW-0812">Transmembrane</keyword>
<accession>A0A1M7YMI9</accession>
<dbReference type="GO" id="GO:0007165">
    <property type="term" value="P:signal transduction"/>
    <property type="evidence" value="ECO:0007669"/>
    <property type="project" value="UniProtKB-KW"/>
</dbReference>
<dbReference type="Pfam" id="PF00015">
    <property type="entry name" value="MCPsignal"/>
    <property type="match status" value="1"/>
</dbReference>
<dbReference type="GO" id="GO:0006935">
    <property type="term" value="P:chemotaxis"/>
    <property type="evidence" value="ECO:0007669"/>
    <property type="project" value="UniProtKB-KW"/>
</dbReference>
<gene>
    <name evidence="15" type="ORF">SAMN02745220_05327</name>
</gene>
<dbReference type="SMART" id="SM00283">
    <property type="entry name" value="MA"/>
    <property type="match status" value="1"/>
</dbReference>